<evidence type="ECO:0000256" key="10">
    <source>
        <dbReference type="ARBA" id="ARBA00029354"/>
    </source>
</evidence>
<comment type="subunit">
    <text evidence="11">Homodimer.</text>
</comment>
<evidence type="ECO:0000256" key="7">
    <source>
        <dbReference type="ARBA" id="ARBA00023125"/>
    </source>
</evidence>
<keyword evidence="13" id="KW-1185">Reference proteome</keyword>
<dbReference type="EMBL" id="CP146016">
    <property type="protein sequence ID" value="WWQ60207.1"/>
    <property type="molecule type" value="Genomic_DNA"/>
</dbReference>
<dbReference type="Gene3D" id="3.40.1350.10">
    <property type="match status" value="1"/>
</dbReference>
<evidence type="ECO:0000256" key="1">
    <source>
        <dbReference type="ARBA" id="ARBA00022722"/>
    </source>
</evidence>
<accession>A0AAX4L0G5</accession>
<feature type="active site" evidence="11">
    <location>
        <position position="32"/>
    </location>
</feature>
<comment type="catalytic activity">
    <reaction evidence="10 11">
        <text>Endonucleolytic cleavage at a junction such as a reciprocal single-stranded crossover between two homologous DNA duplexes (Holliday junction).</text>
        <dbReference type="EC" id="3.1.21.10"/>
    </reaction>
</comment>
<keyword evidence="1 11" id="KW-0540">Nuclease</keyword>
<dbReference type="GO" id="GO:0000287">
    <property type="term" value="F:magnesium ion binding"/>
    <property type="evidence" value="ECO:0007669"/>
    <property type="project" value="UniProtKB-UniRule"/>
</dbReference>
<dbReference type="GO" id="GO:0006310">
    <property type="term" value="P:DNA recombination"/>
    <property type="evidence" value="ECO:0007669"/>
    <property type="project" value="UniProtKB-UniRule"/>
</dbReference>
<dbReference type="InterPro" id="IPR011335">
    <property type="entry name" value="Restrct_endonuc-II-like"/>
</dbReference>
<dbReference type="EC" id="3.1.21.10" evidence="11"/>
<evidence type="ECO:0000256" key="6">
    <source>
        <dbReference type="ARBA" id="ARBA00022842"/>
    </source>
</evidence>
<dbReference type="CDD" id="cd00523">
    <property type="entry name" value="Holliday_junction_resolvase"/>
    <property type="match status" value="1"/>
</dbReference>
<keyword evidence="5 11" id="KW-0378">Hydrolase</keyword>
<dbReference type="InterPro" id="IPR014428">
    <property type="entry name" value="Hjc_arc"/>
</dbReference>
<evidence type="ECO:0000313" key="12">
    <source>
        <dbReference type="EMBL" id="WWQ60207.1"/>
    </source>
</evidence>
<feature type="binding site" evidence="11">
    <location>
        <position position="42"/>
    </location>
    <ligand>
        <name>Mg(2+)</name>
        <dbReference type="ChEBI" id="CHEBI:18420"/>
    </ligand>
</feature>
<evidence type="ECO:0000256" key="8">
    <source>
        <dbReference type="ARBA" id="ARBA00023172"/>
    </source>
</evidence>
<dbReference type="Proteomes" id="UP001432202">
    <property type="component" value="Chromosome"/>
</dbReference>
<feature type="binding site" evidence="11">
    <location>
        <position position="12"/>
    </location>
    <ligand>
        <name>Mg(2+)</name>
        <dbReference type="ChEBI" id="CHEBI:18420"/>
    </ligand>
</feature>
<dbReference type="HAMAP" id="MF_01490">
    <property type="entry name" value="HJ_Resolv_Hjc"/>
    <property type="match status" value="1"/>
</dbReference>
<name>A0AAX4L0G5_9CREN</name>
<dbReference type="GO" id="GO:0003677">
    <property type="term" value="F:DNA binding"/>
    <property type="evidence" value="ECO:0007669"/>
    <property type="project" value="UniProtKB-KW"/>
</dbReference>
<dbReference type="PIRSF" id="PIRSF004985">
    <property type="entry name" value="Hlld_jn_rslvs_ar"/>
    <property type="match status" value="1"/>
</dbReference>
<dbReference type="PANTHER" id="PTHR39651:SF1">
    <property type="entry name" value="HOLLIDAY JUNCTION RESOLVASE HJC"/>
    <property type="match status" value="1"/>
</dbReference>
<dbReference type="GO" id="GO:0008821">
    <property type="term" value="F:crossover junction DNA endonuclease activity"/>
    <property type="evidence" value="ECO:0007669"/>
    <property type="project" value="UniProtKB-UniRule"/>
</dbReference>
<keyword evidence="3 11" id="KW-0255">Endonuclease</keyword>
<dbReference type="NCBIfam" id="NF040854">
    <property type="entry name" value="Hol_resolv_Hjc"/>
    <property type="match status" value="1"/>
</dbReference>
<evidence type="ECO:0000256" key="4">
    <source>
        <dbReference type="ARBA" id="ARBA00022763"/>
    </source>
</evidence>
<dbReference type="SUPFAM" id="SSF52980">
    <property type="entry name" value="Restriction endonuclease-like"/>
    <property type="match status" value="1"/>
</dbReference>
<dbReference type="RefSeq" id="WP_338600604.1">
    <property type="nucleotide sequence ID" value="NZ_CP146016.1"/>
</dbReference>
<gene>
    <name evidence="11 12" type="primary">hjc</name>
    <name evidence="12" type="ORF">V6M85_12270</name>
</gene>
<keyword evidence="7 11" id="KW-0238">DNA-binding</keyword>
<sequence length="142" mass="15761">MNAKKRKGTSVEREVVSKLREKGFAVLRAPASGSKRKDSVPDIVALKNGVIILIEMKSRKDGNKIYVKREQAEGIIEFAKKSGGLLFLGIKKPGILKFVPFEKLRRTETGNYVADIDMEGLDLEGLVRLAEAKVSKTLDNFL</sequence>
<evidence type="ECO:0000256" key="5">
    <source>
        <dbReference type="ARBA" id="ARBA00022801"/>
    </source>
</evidence>
<keyword evidence="2 11" id="KW-0479">Metal-binding</keyword>
<dbReference type="InterPro" id="IPR002732">
    <property type="entry name" value="Hjc"/>
</dbReference>
<dbReference type="Pfam" id="PF01870">
    <property type="entry name" value="Hjc"/>
    <property type="match status" value="1"/>
</dbReference>
<organism evidence="12 13">
    <name type="scientific">Sulfolobus tengchongensis</name>
    <dbReference type="NCBI Taxonomy" id="207809"/>
    <lineage>
        <taxon>Archaea</taxon>
        <taxon>Thermoproteota</taxon>
        <taxon>Thermoprotei</taxon>
        <taxon>Sulfolobales</taxon>
        <taxon>Sulfolobaceae</taxon>
        <taxon>Sulfolobus</taxon>
    </lineage>
</organism>
<comment type="function">
    <text evidence="11">A structure-specific endonuclease that resolves Holliday junction (HJ) intermediates during genetic recombination. Cleaves 4-way DNA junctions introducing paired nicks in opposing strands, leaving a 5'-terminal phosphate and a 3'-terminal hydroxyl group that are subsequently ligated to produce recombinant products.</text>
</comment>
<evidence type="ECO:0000256" key="11">
    <source>
        <dbReference type="HAMAP-Rule" id="MF_01490"/>
    </source>
</evidence>
<comment type="cofactor">
    <cofactor evidence="11">
        <name>Mg(2+)</name>
        <dbReference type="ChEBI" id="CHEBI:18420"/>
    </cofactor>
    <text evidence="11">Binds 1 Mg(2+) ion per subunit.</text>
</comment>
<keyword evidence="4 11" id="KW-0227">DNA damage</keyword>
<evidence type="ECO:0000256" key="9">
    <source>
        <dbReference type="ARBA" id="ARBA00023204"/>
    </source>
</evidence>
<evidence type="ECO:0000256" key="2">
    <source>
        <dbReference type="ARBA" id="ARBA00022723"/>
    </source>
</evidence>
<proteinExistence type="inferred from homology"/>
<feature type="site" description="Transition state stabilizer" evidence="11">
    <location>
        <position position="57"/>
    </location>
</feature>
<dbReference type="PANTHER" id="PTHR39651">
    <property type="entry name" value="HOLLIDAY JUNCTION RESOLVASE HJC"/>
    <property type="match status" value="1"/>
</dbReference>
<reference evidence="12 13" key="1">
    <citation type="submission" date="2024-02" db="EMBL/GenBank/DDBJ databases">
        <title>STSV induces naive adaptation in Sulfolobus.</title>
        <authorList>
            <person name="Xiang X."/>
            <person name="Song M."/>
        </authorList>
    </citation>
    <scope>NUCLEOTIDE SEQUENCE [LARGE SCALE GENOMIC DNA]</scope>
    <source>
        <strain evidence="12 13">RT2</strain>
    </source>
</reference>
<evidence type="ECO:0000256" key="3">
    <source>
        <dbReference type="ARBA" id="ARBA00022759"/>
    </source>
</evidence>
<keyword evidence="9 11" id="KW-0234">DNA repair</keyword>
<evidence type="ECO:0000313" key="13">
    <source>
        <dbReference type="Proteomes" id="UP001432202"/>
    </source>
</evidence>
<feature type="binding site" evidence="11">
    <location>
        <position position="55"/>
    </location>
    <ligand>
        <name>Mg(2+)</name>
        <dbReference type="ChEBI" id="CHEBI:18420"/>
    </ligand>
</feature>
<comment type="similarity">
    <text evidence="11">Belongs to the Holliday junction resolvase Hjc family.</text>
</comment>
<keyword evidence="6 11" id="KW-0460">Magnesium</keyword>
<dbReference type="GO" id="GO:0006281">
    <property type="term" value="P:DNA repair"/>
    <property type="evidence" value="ECO:0007669"/>
    <property type="project" value="UniProtKB-UniRule"/>
</dbReference>
<keyword evidence="8 11" id="KW-0233">DNA recombination</keyword>
<dbReference type="InterPro" id="IPR011856">
    <property type="entry name" value="tRNA_endonuc-like_dom_sf"/>
</dbReference>
<dbReference type="GeneID" id="89337557"/>
<dbReference type="AlphaFoldDB" id="A0AAX4L0G5"/>
<protein>
    <recommendedName>
        <fullName evidence="11">Crossover junction endodeoxyribonuclease Hjc</fullName>
        <shortName evidence="11">Hjc</shortName>
        <ecNumber evidence="11">3.1.21.10</ecNumber>
    </recommendedName>
    <alternativeName>
        <fullName evidence="11">Holliday junction resolvase Hjc</fullName>
    </alternativeName>
</protein>